<proteinExistence type="predicted"/>
<evidence type="ECO:0000256" key="1">
    <source>
        <dbReference type="SAM" id="MobiDB-lite"/>
    </source>
</evidence>
<feature type="region of interest" description="Disordered" evidence="1">
    <location>
        <begin position="190"/>
        <end position="242"/>
    </location>
</feature>
<name>A0A183TAW9_SCHSO</name>
<sequence length="287" mass="31826">LQKLAVHSAPPPEKLTRVTDFARWEARCKDYQQGVDPKAQSGAILALLDDEVYDLARSADISAAASPSVVPDGIREILGSSEHPWVLQADFHRRYQQPGESINDFQQALRLLGCRVFPTLDAKALNTRVLEQLVAGVRDPQTRKALLRDRPPTLEKALALAREEEVLQVACEQPPRSLFGVTAVQSHDASTQTPWQPCSCGSSPRRNNCRRPQTRRPNKPQARRSINAIDTAPGPSDDDMTFQGRRRYLKDLRALYLTMSEATDNQASICSACGGRIQIRLAPKEGP</sequence>
<dbReference type="AlphaFoldDB" id="A0A183TAW9"/>
<organism evidence="2">
    <name type="scientific">Schistocephalus solidus</name>
    <name type="common">Tapeworm</name>
    <dbReference type="NCBI Taxonomy" id="70667"/>
    <lineage>
        <taxon>Eukaryota</taxon>
        <taxon>Metazoa</taxon>
        <taxon>Spiralia</taxon>
        <taxon>Lophotrochozoa</taxon>
        <taxon>Platyhelminthes</taxon>
        <taxon>Cestoda</taxon>
        <taxon>Eucestoda</taxon>
        <taxon>Diphyllobothriidea</taxon>
        <taxon>Diphyllobothriidae</taxon>
        <taxon>Schistocephalus</taxon>
    </lineage>
</organism>
<accession>A0A183TAW9</accession>
<evidence type="ECO:0000313" key="2">
    <source>
        <dbReference type="WBParaSite" id="SSLN_0001413201-mRNA-1"/>
    </source>
</evidence>
<feature type="compositionally biased region" description="Polar residues" evidence="1">
    <location>
        <begin position="190"/>
        <end position="202"/>
    </location>
</feature>
<reference evidence="2" key="1">
    <citation type="submission" date="2016-06" db="UniProtKB">
        <authorList>
            <consortium name="WormBaseParasite"/>
        </authorList>
    </citation>
    <scope>IDENTIFICATION</scope>
</reference>
<dbReference type="WBParaSite" id="SSLN_0001413201-mRNA-1">
    <property type="protein sequence ID" value="SSLN_0001413201-mRNA-1"/>
    <property type="gene ID" value="SSLN_0001413201"/>
</dbReference>
<protein>
    <submittedName>
        <fullName evidence="2">Gag_p10 domain-containing protein</fullName>
    </submittedName>
</protein>
<feature type="compositionally biased region" description="Basic residues" evidence="1">
    <location>
        <begin position="207"/>
        <end position="222"/>
    </location>
</feature>